<evidence type="ECO:0000313" key="3">
    <source>
        <dbReference type="Proteomes" id="UP000631181"/>
    </source>
</evidence>
<keyword evidence="1" id="KW-0472">Membrane</keyword>
<evidence type="ECO:0000256" key="1">
    <source>
        <dbReference type="SAM" id="Phobius"/>
    </source>
</evidence>
<protein>
    <recommendedName>
        <fullName evidence="4">RGS domain-containing protein</fullName>
    </recommendedName>
</protein>
<gene>
    <name evidence="2" type="ORF">PECM_007706</name>
</gene>
<comment type="caution">
    <text evidence="2">The sequence shown here is derived from an EMBL/GenBank/DDBJ whole genome shotgun (WGS) entry which is preliminary data.</text>
</comment>
<dbReference type="InterPro" id="IPR044926">
    <property type="entry name" value="RGS_subdomain_2"/>
</dbReference>
<name>A0A8J8W411_9EURO</name>
<dbReference type="AlphaFoldDB" id="A0A8J8W411"/>
<dbReference type="InterPro" id="IPR036305">
    <property type="entry name" value="RGS_sf"/>
</dbReference>
<feature type="transmembrane region" description="Helical" evidence="1">
    <location>
        <begin position="20"/>
        <end position="44"/>
    </location>
</feature>
<proteinExistence type="predicted"/>
<keyword evidence="3" id="KW-1185">Reference proteome</keyword>
<keyword evidence="1" id="KW-0812">Transmembrane</keyword>
<feature type="transmembrane region" description="Helical" evidence="1">
    <location>
        <begin position="273"/>
        <end position="294"/>
    </location>
</feature>
<organism evidence="2 3">
    <name type="scientific">Penicillium ucsense</name>
    <dbReference type="NCBI Taxonomy" id="2839758"/>
    <lineage>
        <taxon>Eukaryota</taxon>
        <taxon>Fungi</taxon>
        <taxon>Dikarya</taxon>
        <taxon>Ascomycota</taxon>
        <taxon>Pezizomycotina</taxon>
        <taxon>Eurotiomycetes</taxon>
        <taxon>Eurotiomycetidae</taxon>
        <taxon>Eurotiales</taxon>
        <taxon>Aspergillaceae</taxon>
        <taxon>Penicillium</taxon>
    </lineage>
</organism>
<dbReference type="Gene3D" id="1.10.167.10">
    <property type="entry name" value="Regulator of G-protein Signalling 4, domain 2"/>
    <property type="match status" value="1"/>
</dbReference>
<dbReference type="EMBL" id="WIWV01000072">
    <property type="protein sequence ID" value="KAF7714890.1"/>
    <property type="molecule type" value="Genomic_DNA"/>
</dbReference>
<feature type="transmembrane region" description="Helical" evidence="1">
    <location>
        <begin position="153"/>
        <end position="174"/>
    </location>
</feature>
<feature type="transmembrane region" description="Helical" evidence="1">
    <location>
        <begin position="56"/>
        <end position="83"/>
    </location>
</feature>
<accession>A0A8J8W411</accession>
<evidence type="ECO:0008006" key="4">
    <source>
        <dbReference type="Google" id="ProtNLM"/>
    </source>
</evidence>
<evidence type="ECO:0000313" key="2">
    <source>
        <dbReference type="EMBL" id="KAF7714890.1"/>
    </source>
</evidence>
<keyword evidence="1" id="KW-1133">Transmembrane helix</keyword>
<feature type="transmembrane region" description="Helical" evidence="1">
    <location>
        <begin position="239"/>
        <end position="261"/>
    </location>
</feature>
<dbReference type="OrthoDB" id="5313079at2759"/>
<feature type="transmembrane region" description="Helical" evidence="1">
    <location>
        <begin position="89"/>
        <end position="111"/>
    </location>
</feature>
<feature type="transmembrane region" description="Helical" evidence="1">
    <location>
        <begin position="210"/>
        <end position="227"/>
    </location>
</feature>
<sequence>MGSELGLTADTQAQLDLSPVSIWWVVWGCVWTAFVAAGMAYLIVNRDMPTLRIRGLALSLSSIVLLHLFGWVCQFGLLIGAIMPGDTQYWVMGTWLPCGIALFHASNSRFLHVASLQRKFAVQGHRPLDTLPDAKLKPGLINRFRRLTYTTKIVITVGAAMVAQVFLTILMWLISRKWHSSWGIPGTEVHGSPMAQKAAQGSGWEWWPGVFWQFVWSWIVAPIVLWKSRNIHDTQGWRVQTIGCALGSLHATPMWLIALYVPGMAPVNNYFIPPQWICLSIWIIEIFTVFLPCWEVMRHQSLRQETLDSIARWEAKVKLNSSENTSLKSDTTVVGSADSGWKSMNASIQTTGSRDSILTMGALEHVLERNPLPLLEFSALREFSGENIAFLMAVSAWKTSLPQVLKDSAAGPDGQSQDLLRRAFNHALGIYVDFISVRHAEFPVNISSSDLKSLEDIFERAAYLLYGDEREADPVTPYDNFAMEPLSPAVSEGSEKGIANDTRHRIYYWGDIPELFGATTFQDAEASIKYLVLTNTWPKFIKSQRYASVDSLGTLADIDKTV</sequence>
<reference evidence="2" key="1">
    <citation type="journal article" date="2020" name="Front. Microbiol.">
        <title>Gene regulatory networks of Penicillium echinulatum 2HH and Penicillium oxalicum 114-2 inferred by a computational biology approach.</title>
        <authorList>
            <person name="Lenz A.R."/>
            <person name="Galan-Vasquez E."/>
            <person name="Balbinot E."/>
            <person name="De Abreu F.P."/>
            <person name="De Oliveira N.S."/>
            <person name="Da Rosa L.O."/>
            <person name="De Avila E Silva S."/>
            <person name="Camassola M."/>
            <person name="Dillon A.J.P."/>
            <person name="Perez-Rueda E."/>
        </authorList>
    </citation>
    <scope>NUCLEOTIDE SEQUENCE</scope>
    <source>
        <strain evidence="2">S1M29</strain>
    </source>
</reference>
<dbReference type="Proteomes" id="UP000631181">
    <property type="component" value="Unassembled WGS sequence"/>
</dbReference>
<dbReference type="SUPFAM" id="SSF48097">
    <property type="entry name" value="Regulator of G-protein signaling, RGS"/>
    <property type="match status" value="1"/>
</dbReference>